<keyword evidence="6" id="KW-0378">Hydrolase</keyword>
<dbReference type="Pfam" id="PF08284">
    <property type="entry name" value="RVP_2"/>
    <property type="match status" value="1"/>
</dbReference>
<dbReference type="Gene3D" id="3.30.70.270">
    <property type="match status" value="2"/>
</dbReference>
<dbReference type="PANTHER" id="PTHR37984">
    <property type="entry name" value="PROTEIN CBG26694"/>
    <property type="match status" value="1"/>
</dbReference>
<keyword evidence="8" id="KW-0511">Multifunctional enzyme</keyword>
<dbReference type="SUPFAM" id="SSF56672">
    <property type="entry name" value="DNA/RNA polymerases"/>
    <property type="match status" value="1"/>
</dbReference>
<dbReference type="InterPro" id="IPR050951">
    <property type="entry name" value="Retrovirus_Pol_polyprotein"/>
</dbReference>
<evidence type="ECO:0000313" key="10">
    <source>
        <dbReference type="EMBL" id="KAK1631712.1"/>
    </source>
</evidence>
<evidence type="ECO:0000256" key="4">
    <source>
        <dbReference type="ARBA" id="ARBA00022722"/>
    </source>
</evidence>
<accession>A0AAD8W1S2</accession>
<dbReference type="InterPro" id="IPR041577">
    <property type="entry name" value="RT_RNaseH_2"/>
</dbReference>
<dbReference type="GO" id="GO:0003964">
    <property type="term" value="F:RNA-directed DNA polymerase activity"/>
    <property type="evidence" value="ECO:0007669"/>
    <property type="project" value="UniProtKB-KW"/>
</dbReference>
<protein>
    <recommendedName>
        <fullName evidence="9">Reverse transcriptase domain-containing protein</fullName>
    </recommendedName>
</protein>
<evidence type="ECO:0000256" key="2">
    <source>
        <dbReference type="ARBA" id="ARBA00022679"/>
    </source>
</evidence>
<comment type="caution">
    <text evidence="10">The sequence shown here is derived from an EMBL/GenBank/DDBJ whole genome shotgun (WGS) entry which is preliminary data.</text>
</comment>
<dbReference type="FunFam" id="3.30.70.270:FF:000020">
    <property type="entry name" value="Transposon Tf2-6 polyprotein-like Protein"/>
    <property type="match status" value="1"/>
</dbReference>
<dbReference type="InterPro" id="IPR021109">
    <property type="entry name" value="Peptidase_aspartic_dom_sf"/>
</dbReference>
<dbReference type="Pfam" id="PF00078">
    <property type="entry name" value="RVT_1"/>
    <property type="match status" value="1"/>
</dbReference>
<dbReference type="InterPro" id="IPR043502">
    <property type="entry name" value="DNA/RNA_pol_sf"/>
</dbReference>
<keyword evidence="7" id="KW-0695">RNA-directed DNA polymerase</keyword>
<keyword evidence="1" id="KW-0645">Protease</keyword>
<dbReference type="PANTHER" id="PTHR37984:SF5">
    <property type="entry name" value="PROTEIN NYNRIN-LIKE"/>
    <property type="match status" value="1"/>
</dbReference>
<evidence type="ECO:0000256" key="6">
    <source>
        <dbReference type="ARBA" id="ARBA00022801"/>
    </source>
</evidence>
<dbReference type="SUPFAM" id="SSF50630">
    <property type="entry name" value="Acid proteases"/>
    <property type="match status" value="1"/>
</dbReference>
<keyword evidence="2" id="KW-0808">Transferase</keyword>
<dbReference type="EMBL" id="JAUUTY010000005">
    <property type="protein sequence ID" value="KAK1631712.1"/>
    <property type="molecule type" value="Genomic_DNA"/>
</dbReference>
<dbReference type="Pfam" id="PF17919">
    <property type="entry name" value="RT_RNaseH_2"/>
    <property type="match status" value="1"/>
</dbReference>
<proteinExistence type="predicted"/>
<evidence type="ECO:0000256" key="3">
    <source>
        <dbReference type="ARBA" id="ARBA00022695"/>
    </source>
</evidence>
<feature type="domain" description="Reverse transcriptase" evidence="9">
    <location>
        <begin position="518"/>
        <end position="697"/>
    </location>
</feature>
<name>A0AAD8W1S2_LOLMU</name>
<reference evidence="10" key="1">
    <citation type="submission" date="2023-07" db="EMBL/GenBank/DDBJ databases">
        <title>A chromosome-level genome assembly of Lolium multiflorum.</title>
        <authorList>
            <person name="Chen Y."/>
            <person name="Copetti D."/>
            <person name="Kolliker R."/>
            <person name="Studer B."/>
        </authorList>
    </citation>
    <scope>NUCLEOTIDE SEQUENCE</scope>
    <source>
        <strain evidence="10">02402/16</strain>
        <tissue evidence="10">Leaf</tissue>
    </source>
</reference>
<evidence type="ECO:0000256" key="7">
    <source>
        <dbReference type="ARBA" id="ARBA00022918"/>
    </source>
</evidence>
<evidence type="ECO:0000256" key="8">
    <source>
        <dbReference type="ARBA" id="ARBA00023268"/>
    </source>
</evidence>
<dbReference type="GO" id="GO:0004519">
    <property type="term" value="F:endonuclease activity"/>
    <property type="evidence" value="ECO:0007669"/>
    <property type="project" value="UniProtKB-KW"/>
</dbReference>
<keyword evidence="5" id="KW-0255">Endonuclease</keyword>
<keyword evidence="4" id="KW-0540">Nuclease</keyword>
<keyword evidence="3" id="KW-0548">Nucleotidyltransferase</keyword>
<evidence type="ECO:0000313" key="11">
    <source>
        <dbReference type="Proteomes" id="UP001231189"/>
    </source>
</evidence>
<evidence type="ECO:0000256" key="1">
    <source>
        <dbReference type="ARBA" id="ARBA00022670"/>
    </source>
</evidence>
<dbReference type="Gene3D" id="3.10.10.10">
    <property type="entry name" value="HIV Type 1 Reverse Transcriptase, subunit A, domain 1"/>
    <property type="match status" value="1"/>
</dbReference>
<evidence type="ECO:0000259" key="9">
    <source>
        <dbReference type="PROSITE" id="PS50878"/>
    </source>
</evidence>
<dbReference type="InterPro" id="IPR000477">
    <property type="entry name" value="RT_dom"/>
</dbReference>
<dbReference type="AlphaFoldDB" id="A0AAD8W1S2"/>
<dbReference type="InterPro" id="IPR043128">
    <property type="entry name" value="Rev_trsase/Diguanyl_cyclase"/>
</dbReference>
<organism evidence="10 11">
    <name type="scientific">Lolium multiflorum</name>
    <name type="common">Italian ryegrass</name>
    <name type="synonym">Lolium perenne subsp. multiflorum</name>
    <dbReference type="NCBI Taxonomy" id="4521"/>
    <lineage>
        <taxon>Eukaryota</taxon>
        <taxon>Viridiplantae</taxon>
        <taxon>Streptophyta</taxon>
        <taxon>Embryophyta</taxon>
        <taxon>Tracheophyta</taxon>
        <taxon>Spermatophyta</taxon>
        <taxon>Magnoliopsida</taxon>
        <taxon>Liliopsida</taxon>
        <taxon>Poales</taxon>
        <taxon>Poaceae</taxon>
        <taxon>BOP clade</taxon>
        <taxon>Pooideae</taxon>
        <taxon>Poodae</taxon>
        <taxon>Poeae</taxon>
        <taxon>Poeae Chloroplast Group 2 (Poeae type)</taxon>
        <taxon>Loliodinae</taxon>
        <taxon>Loliinae</taxon>
        <taxon>Lolium</taxon>
    </lineage>
</organism>
<gene>
    <name evidence="10" type="ORF">QYE76_006027</name>
</gene>
<dbReference type="GO" id="GO:0008233">
    <property type="term" value="F:peptidase activity"/>
    <property type="evidence" value="ECO:0007669"/>
    <property type="project" value="UniProtKB-KW"/>
</dbReference>
<dbReference type="PROSITE" id="PS50878">
    <property type="entry name" value="RT_POL"/>
    <property type="match status" value="1"/>
</dbReference>
<dbReference type="CDD" id="cd00303">
    <property type="entry name" value="retropepsin_like"/>
    <property type="match status" value="1"/>
</dbReference>
<evidence type="ECO:0000256" key="5">
    <source>
        <dbReference type="ARBA" id="ARBA00022759"/>
    </source>
</evidence>
<dbReference type="Gene3D" id="2.40.70.10">
    <property type="entry name" value="Acid Proteases"/>
    <property type="match status" value="1"/>
</dbReference>
<dbReference type="GO" id="GO:0006508">
    <property type="term" value="P:proteolysis"/>
    <property type="evidence" value="ECO:0007669"/>
    <property type="project" value="UniProtKB-KW"/>
</dbReference>
<dbReference type="Proteomes" id="UP001231189">
    <property type="component" value="Unassembled WGS sequence"/>
</dbReference>
<sequence length="801" mass="89024">MEPPPPPPQTLAEIIAKQQEDHQSVLATLTSLADENHQARVERAEDRATLKSIAETLQKFQGDIADTVQQQRAHNLALLRLEGKGAPQLGGLGLMQAPTSTARVGVPPSMADASDRAPRLYKIDFPLFDGASDPRPWLTRCNLFFLGQRTQESDKTWLASYHLRRRRLMPIADAEERDIFTNNLGEPMKTQVEMLKPATLDAAMDLAISFEHLNIVTGAATTATRQIRPSRTAASPTPAAQESAGLAPALVFKKLTPAEMDDRRAKNLCFNCDEKFVRGHRCKRLFYIQSADDEEEPLADAHEEAKISLLAVTGIPTSDTMQVAIRIVDRDLVALLDSGSTHNFIHEELATVVGLPFSSDRRLGVTVANGDRVTCRGLLKQAAITIDTENFLVDLHAIPLGRFDVVLGTRFLKTLGPIVWDFTTQWMSFWHTDHRVEWTGLGSSGRPAHLHVCEGRALLDSLLAAFSDVFAESQGLPPPRAHDHHIHLIPGTQPVAIRPYRYPAIQKDELERQCAEMLARGLIRQSSSAFSSPVLLVRKHDGTWRFCIDFRGLNMVTIKDKFPIPVVDELLDELKGARFFTKLDLRSGYHQVRMAPEDIHKTAFRTHEGLFEFVVMAFGLTNAPATFQALMNDVLGPFLRRFVLVFFDDILIYSSSWSDHLRHVKLVLEAMRTHRLYLKRSKCSFGEQSMAYLGHIISAEGVAMDSDKVLAVVDWPAPRTVRAVRGFLGLAGYYRKFIKGFGTIAAPLTALLKKDGFLWTDQAATAFEALKVALTTAPVLRLPDFTAPFIVECDASGSGFG</sequence>
<dbReference type="FunFam" id="3.10.10.10:FF:000007">
    <property type="entry name" value="Retrovirus-related Pol polyprotein from transposon 17.6-like Protein"/>
    <property type="match status" value="1"/>
</dbReference>
<dbReference type="CDD" id="cd01647">
    <property type="entry name" value="RT_LTR"/>
    <property type="match status" value="1"/>
</dbReference>
<keyword evidence="11" id="KW-1185">Reference proteome</keyword>